<keyword evidence="2" id="KW-1185">Reference proteome</keyword>
<accession>A0A5C5FRR2</accession>
<sequence>MASRAGTSSESRSRRFLLVLKRKTDAASQACGTILQHEKPAGFAVAVINQALAEDSEDGSSDAASRLGSDYQRVYGLYLGTAAGERAEVQIESAVEAVFRARAETEALAPLALARAAPSRAAHIGAADGVIKAEQQACAAAIAQIDTAFLTTQEQLLETNYKQVNAQFKANPRDAHLAAEAGRLRYELQALRQEGSRSRRYVRACLRGQRDVKRMSPVGEDHEEESLARGSREGRYRRDYIYAGRGY</sequence>
<dbReference type="EMBL" id="SOZI01000112">
    <property type="protein sequence ID" value="TNY19009.1"/>
    <property type="molecule type" value="Genomic_DNA"/>
</dbReference>
<protein>
    <submittedName>
        <fullName evidence="1">Uncharacterized protein</fullName>
    </submittedName>
</protein>
<dbReference type="AlphaFoldDB" id="A0A5C5FRR2"/>
<organism evidence="1 2">
    <name type="scientific">Rhodotorula diobovata</name>
    <dbReference type="NCBI Taxonomy" id="5288"/>
    <lineage>
        <taxon>Eukaryota</taxon>
        <taxon>Fungi</taxon>
        <taxon>Dikarya</taxon>
        <taxon>Basidiomycota</taxon>
        <taxon>Pucciniomycotina</taxon>
        <taxon>Microbotryomycetes</taxon>
        <taxon>Sporidiobolales</taxon>
        <taxon>Sporidiobolaceae</taxon>
        <taxon>Rhodotorula</taxon>
    </lineage>
</organism>
<name>A0A5C5FRR2_9BASI</name>
<evidence type="ECO:0000313" key="1">
    <source>
        <dbReference type="EMBL" id="TNY19009.1"/>
    </source>
</evidence>
<evidence type="ECO:0000313" key="2">
    <source>
        <dbReference type="Proteomes" id="UP000311382"/>
    </source>
</evidence>
<reference evidence="1 2" key="1">
    <citation type="submission" date="2019-03" db="EMBL/GenBank/DDBJ databases">
        <title>Rhodosporidium diobovatum UCD-FST 08-225 genome sequencing, assembly, and annotation.</title>
        <authorList>
            <person name="Fakankun I.U."/>
            <person name="Fristensky B."/>
            <person name="Levin D.B."/>
        </authorList>
    </citation>
    <scope>NUCLEOTIDE SEQUENCE [LARGE SCALE GENOMIC DNA]</scope>
    <source>
        <strain evidence="1 2">UCD-FST 08-225</strain>
    </source>
</reference>
<gene>
    <name evidence="1" type="ORF">DMC30DRAFT_25603</name>
</gene>
<comment type="caution">
    <text evidence="1">The sequence shown here is derived from an EMBL/GenBank/DDBJ whole genome shotgun (WGS) entry which is preliminary data.</text>
</comment>
<proteinExistence type="predicted"/>
<dbReference type="Proteomes" id="UP000311382">
    <property type="component" value="Unassembled WGS sequence"/>
</dbReference>